<dbReference type="PROSITE" id="PS51755">
    <property type="entry name" value="OMPR_PHOB"/>
    <property type="match status" value="1"/>
</dbReference>
<dbReference type="SMART" id="SM00862">
    <property type="entry name" value="Trans_reg_C"/>
    <property type="match status" value="1"/>
</dbReference>
<feature type="domain" description="Response regulatory" evidence="10">
    <location>
        <begin position="2"/>
        <end position="115"/>
    </location>
</feature>
<evidence type="ECO:0000313" key="13">
    <source>
        <dbReference type="Proteomes" id="UP000184080"/>
    </source>
</evidence>
<dbReference type="PROSITE" id="PS50110">
    <property type="entry name" value="RESPONSE_REGULATORY"/>
    <property type="match status" value="1"/>
</dbReference>
<dbReference type="InterPro" id="IPR001789">
    <property type="entry name" value="Sig_transdc_resp-reg_receiver"/>
</dbReference>
<keyword evidence="5 9" id="KW-0238">DNA-binding</keyword>
<evidence type="ECO:0000256" key="6">
    <source>
        <dbReference type="ARBA" id="ARBA00023163"/>
    </source>
</evidence>
<accession>A0A1M6HHM1</accession>
<comment type="function">
    <text evidence="7">May play the central regulatory role in sporulation. It may be an element of the effector pathway responsible for the activation of sporulation genes in response to nutritional stress. Spo0A may act in concert with spo0H (a sigma factor) to control the expression of some genes that are critical to the sporulation process.</text>
</comment>
<keyword evidence="2 8" id="KW-0597">Phosphoprotein</keyword>
<proteinExistence type="predicted"/>
<name>A0A1M6HHM1_9CLOT</name>
<evidence type="ECO:0000313" key="12">
    <source>
        <dbReference type="EMBL" id="SHJ21694.1"/>
    </source>
</evidence>
<dbReference type="InterPro" id="IPR039420">
    <property type="entry name" value="WalR-like"/>
</dbReference>
<evidence type="ECO:0000259" key="11">
    <source>
        <dbReference type="PROSITE" id="PS51755"/>
    </source>
</evidence>
<evidence type="ECO:0000256" key="8">
    <source>
        <dbReference type="PROSITE-ProRule" id="PRU00169"/>
    </source>
</evidence>
<gene>
    <name evidence="12" type="ORF">SAMN05444401_2524</name>
</gene>
<dbReference type="PANTHER" id="PTHR48111:SF22">
    <property type="entry name" value="REGULATOR OF RPOS"/>
    <property type="match status" value="1"/>
</dbReference>
<dbReference type="Gene3D" id="3.40.50.2300">
    <property type="match status" value="1"/>
</dbReference>
<dbReference type="InterPro" id="IPR036388">
    <property type="entry name" value="WH-like_DNA-bd_sf"/>
</dbReference>
<feature type="modified residue" description="4-aspartylphosphate" evidence="8">
    <location>
        <position position="50"/>
    </location>
</feature>
<dbReference type="SUPFAM" id="SSF52172">
    <property type="entry name" value="CheY-like"/>
    <property type="match status" value="1"/>
</dbReference>
<keyword evidence="3" id="KW-0902">Two-component regulatory system</keyword>
<protein>
    <recommendedName>
        <fullName evidence="1">Stage 0 sporulation protein A homolog</fullName>
    </recommendedName>
</protein>
<dbReference type="InterPro" id="IPR016032">
    <property type="entry name" value="Sig_transdc_resp-reg_C-effctor"/>
</dbReference>
<dbReference type="AlphaFoldDB" id="A0A1M6HHM1"/>
<feature type="DNA-binding region" description="OmpR/PhoB-type" evidence="9">
    <location>
        <begin position="124"/>
        <end position="222"/>
    </location>
</feature>
<dbReference type="PANTHER" id="PTHR48111">
    <property type="entry name" value="REGULATOR OF RPOS"/>
    <property type="match status" value="1"/>
</dbReference>
<evidence type="ECO:0000256" key="2">
    <source>
        <dbReference type="ARBA" id="ARBA00022553"/>
    </source>
</evidence>
<dbReference type="GO" id="GO:0032993">
    <property type="term" value="C:protein-DNA complex"/>
    <property type="evidence" value="ECO:0007669"/>
    <property type="project" value="TreeGrafter"/>
</dbReference>
<dbReference type="STRING" id="1121298.SAMN05444401_2524"/>
<dbReference type="EMBL" id="FQZO01000003">
    <property type="protein sequence ID" value="SHJ21694.1"/>
    <property type="molecule type" value="Genomic_DNA"/>
</dbReference>
<dbReference type="Gene3D" id="6.10.250.690">
    <property type="match status" value="1"/>
</dbReference>
<dbReference type="GO" id="GO:0000156">
    <property type="term" value="F:phosphorelay response regulator activity"/>
    <property type="evidence" value="ECO:0007669"/>
    <property type="project" value="TreeGrafter"/>
</dbReference>
<dbReference type="SMART" id="SM00448">
    <property type="entry name" value="REC"/>
    <property type="match status" value="1"/>
</dbReference>
<evidence type="ECO:0000256" key="1">
    <source>
        <dbReference type="ARBA" id="ARBA00018672"/>
    </source>
</evidence>
<evidence type="ECO:0000256" key="3">
    <source>
        <dbReference type="ARBA" id="ARBA00023012"/>
    </source>
</evidence>
<dbReference type="GO" id="GO:0000976">
    <property type="term" value="F:transcription cis-regulatory region binding"/>
    <property type="evidence" value="ECO:0007669"/>
    <property type="project" value="TreeGrafter"/>
</dbReference>
<evidence type="ECO:0000256" key="9">
    <source>
        <dbReference type="PROSITE-ProRule" id="PRU01091"/>
    </source>
</evidence>
<keyword evidence="4" id="KW-0805">Transcription regulation</keyword>
<evidence type="ECO:0000256" key="5">
    <source>
        <dbReference type="ARBA" id="ARBA00023125"/>
    </source>
</evidence>
<dbReference type="GO" id="GO:0006355">
    <property type="term" value="P:regulation of DNA-templated transcription"/>
    <property type="evidence" value="ECO:0007669"/>
    <property type="project" value="InterPro"/>
</dbReference>
<evidence type="ECO:0000256" key="4">
    <source>
        <dbReference type="ARBA" id="ARBA00023015"/>
    </source>
</evidence>
<dbReference type="RefSeq" id="WP_073007022.1">
    <property type="nucleotide sequence ID" value="NZ_FQZO01000003.1"/>
</dbReference>
<dbReference type="SUPFAM" id="SSF46894">
    <property type="entry name" value="C-terminal effector domain of the bipartite response regulators"/>
    <property type="match status" value="1"/>
</dbReference>
<keyword evidence="13" id="KW-1185">Reference proteome</keyword>
<evidence type="ECO:0000256" key="7">
    <source>
        <dbReference type="ARBA" id="ARBA00024867"/>
    </source>
</evidence>
<dbReference type="Proteomes" id="UP000184080">
    <property type="component" value="Unassembled WGS sequence"/>
</dbReference>
<organism evidence="12 13">
    <name type="scientific">Clostridium amylolyticum</name>
    <dbReference type="NCBI Taxonomy" id="1121298"/>
    <lineage>
        <taxon>Bacteria</taxon>
        <taxon>Bacillati</taxon>
        <taxon>Bacillota</taxon>
        <taxon>Clostridia</taxon>
        <taxon>Eubacteriales</taxon>
        <taxon>Clostridiaceae</taxon>
        <taxon>Clostridium</taxon>
    </lineage>
</organism>
<keyword evidence="6" id="KW-0804">Transcription</keyword>
<feature type="domain" description="OmpR/PhoB-type" evidence="11">
    <location>
        <begin position="124"/>
        <end position="222"/>
    </location>
</feature>
<sequence length="227" mass="26244">MKSLIIEDDSLLIESIAESIKEIFHYDFAQDGEQGLYLAEQNIYDVIILDIMHPGMDGYSILKELRCKNINTPVLILTAKDSIDDKLRGFKLGADDYIIKPFHREELLARLEAILRRSGINLNKDILVFKDLILDLKLRNARINDENIDLHGKQFELLEYLINNQGSILSKEQIFDRIWGFNSDTTFNVVEVYASNLRKSLKKYGYDKYIKTIRGFGYMLVGDENNA</sequence>
<dbReference type="Gene3D" id="1.10.10.10">
    <property type="entry name" value="Winged helix-like DNA-binding domain superfamily/Winged helix DNA-binding domain"/>
    <property type="match status" value="1"/>
</dbReference>
<dbReference type="OrthoDB" id="9790442at2"/>
<dbReference type="Pfam" id="PF00072">
    <property type="entry name" value="Response_reg"/>
    <property type="match status" value="1"/>
</dbReference>
<dbReference type="CDD" id="cd00383">
    <property type="entry name" value="trans_reg_C"/>
    <property type="match status" value="1"/>
</dbReference>
<dbReference type="InterPro" id="IPR001867">
    <property type="entry name" value="OmpR/PhoB-type_DNA-bd"/>
</dbReference>
<dbReference type="Pfam" id="PF00486">
    <property type="entry name" value="Trans_reg_C"/>
    <property type="match status" value="1"/>
</dbReference>
<reference evidence="12 13" key="1">
    <citation type="submission" date="2016-11" db="EMBL/GenBank/DDBJ databases">
        <authorList>
            <person name="Jaros S."/>
            <person name="Januszkiewicz K."/>
            <person name="Wedrychowicz H."/>
        </authorList>
    </citation>
    <scope>NUCLEOTIDE SEQUENCE [LARGE SCALE GENOMIC DNA]</scope>
    <source>
        <strain evidence="12 13">DSM 21864</strain>
    </source>
</reference>
<evidence type="ECO:0000259" key="10">
    <source>
        <dbReference type="PROSITE" id="PS50110"/>
    </source>
</evidence>
<dbReference type="InterPro" id="IPR011006">
    <property type="entry name" value="CheY-like_superfamily"/>
</dbReference>
<dbReference type="GO" id="GO:0005829">
    <property type="term" value="C:cytosol"/>
    <property type="evidence" value="ECO:0007669"/>
    <property type="project" value="TreeGrafter"/>
</dbReference>